<gene>
    <name evidence="19" type="primary">EOG090X00VK</name>
</gene>
<dbReference type="InterPro" id="IPR000008">
    <property type="entry name" value="C2_dom"/>
</dbReference>
<dbReference type="GO" id="GO:0006355">
    <property type="term" value="P:regulation of DNA-templated transcription"/>
    <property type="evidence" value="ECO:0007669"/>
    <property type="project" value="TreeGrafter"/>
</dbReference>
<accession>A0A4Y7M3D8</accession>
<dbReference type="PROSITE" id="PS50020">
    <property type="entry name" value="WW_DOMAIN_2"/>
    <property type="match status" value="2"/>
</dbReference>
<dbReference type="InterPro" id="IPR001202">
    <property type="entry name" value="WW_dom"/>
</dbReference>
<evidence type="ECO:0000256" key="5">
    <source>
        <dbReference type="ARBA" id="ARBA00022475"/>
    </source>
</evidence>
<feature type="region of interest" description="Disordered" evidence="16">
    <location>
        <begin position="430"/>
        <end position="450"/>
    </location>
</feature>
<name>A0A4Y7M3D8_9CRUS</name>
<feature type="coiled-coil region" evidence="15">
    <location>
        <begin position="1023"/>
        <end position="1102"/>
    </location>
</feature>
<evidence type="ECO:0000313" key="19">
    <source>
        <dbReference type="EMBL" id="SVE76217.1"/>
    </source>
</evidence>
<feature type="domain" description="WW" evidence="18">
    <location>
        <begin position="55"/>
        <end position="88"/>
    </location>
</feature>
<feature type="compositionally biased region" description="Polar residues" evidence="16">
    <location>
        <begin position="792"/>
        <end position="809"/>
    </location>
</feature>
<sequence length="1337" mass="149764">MSKRNGEIPLPQGWELGRDYDGKVYFIDHNSKKTTWVDPRDRLIKPQTFADCVGNELPLGWEESYDSQVGPFYTNHITQTNQLEDPRLEWRSIQEAMLKEYLQTAKEDLEAKKEILDIKQQRLTIAQDEFHLLRHAYTGLDASRTSLNSTSSGSSTKFDPDLLKADVALAKNRVARLRRDLDVARAEFAYQQRGIDMLSQAETKLSSLPCGYTLQEAQAIMAELRNIQHSLSSGEKEKAELMASLSRLRDDLTRLKPLNNDMSPDLSTLSLPQEKFSTASQTDLSGESAPIGTRLAEMARTRLQYDEARKHLQYLQQKMAELEDRIAPGQSESDKDRLLLIQEKEQLLRELRSIAPRSRSKTEMETVRNKIQRLEKDLSQALEASNRTIADRLKLHEEKQILLQSMRLALRNVALLEGQLRSLSASTLSMSSSSSLGSLSTSSRSHASSKGSLSSVLSFTDIYGPPQYSAMSNAALPGHVNTPGESGLSGPPVVNMADLHRRVERLLANRENNNMNSNSVSMQTSEQEAIYANLVAPSNLLRSTVSYEPSSSDLLFNGPAFKHRLPSERSNESGVLSGLSPIPEAQGLVNMTSGSEGTDCGTVSASASCESVTGDSGVFDASSRRTSSSNLSHLETAQVKVGLRYAFADEFLHVTIERARNLVALLIENGHKVCIKVTLLPSPVEAALSCCTRSITDLSQAVFDESFRLAVASTKLDTKTLQISVYSRPATSDSHEDCLGWAQVSLADFRPDTNSVKWYNILALRCLSSSSHPLSGSASETGTGLKEESSDESTIVSSQPSTLTRNQRGPMSELEIVEQGTDSEDESESEEEESETDEEPTEGGKSVSQENLVDQVLEQVVQDIEEEDEEEEEEEERIYAVEPIQVANKGTNTECVFQPDRGVLRRPFGVDGFHHRAILVKRSQTFSPSAAASRAEYICRLNRSDSDSSMPLYRRGPFQRNSVERRSLRWRASSLAASAAALSSFGEAGPMREMPVTPDAPATKTSRHRKSRGHPATLPPRTSVDLELDLLAQNKRLQELQEELSKLRELKRRMEDARYLGNQDLPAWLSEDDRLQALLEHAEKRKEEKTVEERKLEKLVRRTSREIYRLRKSKAGKGQMDVISFKEKMAFFTKPKSSFSFLTQPFDDDDESFVIAAKNQEDLKAAGDSFCHRNESSEDAQKPRLTSAQIAEQRLAQLRSHEVRNLTLAELQRLQHLTGDVHSRRLTLAELQKLQQQAPIVDSRHAELLKPRLLSSKVQTAQESRPIPEPAAENVTRKIEFDYDLELGVEVLRYFLQIPNIYATEYFRNRYNEKARNNIMNEISSIENRLETVCPSS</sequence>
<evidence type="ECO:0000256" key="3">
    <source>
        <dbReference type="ARBA" id="ARBA00010585"/>
    </source>
</evidence>
<keyword evidence="9" id="KW-0805">Transcription regulation</keyword>
<comment type="subcellular location">
    <subcellularLocation>
        <location evidence="1">Apical cell membrane</location>
    </subcellularLocation>
    <subcellularLocation>
        <location evidence="2">Cytoplasm</location>
    </subcellularLocation>
</comment>
<dbReference type="SUPFAM" id="SSF51045">
    <property type="entry name" value="WW domain"/>
    <property type="match status" value="2"/>
</dbReference>
<feature type="domain" description="C2" evidence="17">
    <location>
        <begin position="635"/>
        <end position="759"/>
    </location>
</feature>
<keyword evidence="6" id="KW-0963">Cytoplasm</keyword>
<dbReference type="Pfam" id="PF00168">
    <property type="entry name" value="C2"/>
    <property type="match status" value="1"/>
</dbReference>
<dbReference type="InterPro" id="IPR057747">
    <property type="entry name" value="WWC1_hairpin"/>
</dbReference>
<dbReference type="EMBL" id="LR006598">
    <property type="protein sequence ID" value="SVE76217.1"/>
    <property type="molecule type" value="mRNA"/>
</dbReference>
<dbReference type="GO" id="GO:0005737">
    <property type="term" value="C:cytoplasm"/>
    <property type="evidence" value="ECO:0007669"/>
    <property type="project" value="UniProtKB-SubCell"/>
</dbReference>
<keyword evidence="5" id="KW-1003">Cell membrane</keyword>
<dbReference type="Gene3D" id="2.60.40.150">
    <property type="entry name" value="C2 domain"/>
    <property type="match status" value="1"/>
</dbReference>
<dbReference type="GO" id="GO:0019900">
    <property type="term" value="F:kinase binding"/>
    <property type="evidence" value="ECO:0007669"/>
    <property type="project" value="TreeGrafter"/>
</dbReference>
<protein>
    <recommendedName>
        <fullName evidence="4">Protein kibra</fullName>
    </recommendedName>
</protein>
<feature type="coiled-coil region" evidence="15">
    <location>
        <begin position="298"/>
        <end position="325"/>
    </location>
</feature>
<comment type="function">
    <text evidence="13">Regulator of the Hippo/SWH (Sav/Wts/Hpo) signaling pathway, a signaling pathway that plays a pivotal role in organ size control and tumor suppression by restricting proliferation and promoting apoptosis. The core of this pathway is composed of a kinase cascade wherein Hippo (Hpo), in complex with its regulatory protein Salvador (Sav), phosphorylates and activates Warts (Wts) in complex with its regulatory protein Mats, which in turn phosphorylates and inactivates the Yorkie (Yki) oncoprotein. Kibra acts synergistically along with Ex and Mer to regulate the Hippo signaling pathway.</text>
</comment>
<dbReference type="GO" id="GO:0060090">
    <property type="term" value="F:molecular adaptor activity"/>
    <property type="evidence" value="ECO:0007669"/>
    <property type="project" value="TreeGrafter"/>
</dbReference>
<evidence type="ECO:0000256" key="6">
    <source>
        <dbReference type="ARBA" id="ARBA00022490"/>
    </source>
</evidence>
<evidence type="ECO:0000256" key="9">
    <source>
        <dbReference type="ARBA" id="ARBA00023015"/>
    </source>
</evidence>
<dbReference type="PROSITE" id="PS01159">
    <property type="entry name" value="WW_DOMAIN_1"/>
    <property type="match status" value="1"/>
</dbReference>
<evidence type="ECO:0000256" key="1">
    <source>
        <dbReference type="ARBA" id="ARBA00004221"/>
    </source>
</evidence>
<keyword evidence="12" id="KW-0804">Transcription</keyword>
<evidence type="ECO:0000259" key="18">
    <source>
        <dbReference type="PROSITE" id="PS50020"/>
    </source>
</evidence>
<evidence type="ECO:0000256" key="16">
    <source>
        <dbReference type="SAM" id="MobiDB-lite"/>
    </source>
</evidence>
<dbReference type="PANTHER" id="PTHR14791">
    <property type="entry name" value="BOMB/KIRA PROTEINS"/>
    <property type="match status" value="1"/>
</dbReference>
<feature type="coiled-coil region" evidence="15">
    <location>
        <begin position="357"/>
        <end position="391"/>
    </location>
</feature>
<feature type="coiled-coil region" evidence="15">
    <location>
        <begin position="102"/>
        <end position="129"/>
    </location>
</feature>
<dbReference type="SMART" id="SM00456">
    <property type="entry name" value="WW"/>
    <property type="match status" value="2"/>
</dbReference>
<keyword evidence="8" id="KW-0677">Repeat</keyword>
<keyword evidence="11" id="KW-0472">Membrane</keyword>
<evidence type="ECO:0000256" key="2">
    <source>
        <dbReference type="ARBA" id="ARBA00004496"/>
    </source>
</evidence>
<dbReference type="GO" id="GO:0046621">
    <property type="term" value="P:negative regulation of organ growth"/>
    <property type="evidence" value="ECO:0007669"/>
    <property type="project" value="TreeGrafter"/>
</dbReference>
<feature type="compositionally biased region" description="Low complexity" evidence="16">
    <location>
        <begin position="770"/>
        <end position="779"/>
    </location>
</feature>
<keyword evidence="10 15" id="KW-0175">Coiled coil</keyword>
<dbReference type="GO" id="GO:0016477">
    <property type="term" value="P:cell migration"/>
    <property type="evidence" value="ECO:0007669"/>
    <property type="project" value="TreeGrafter"/>
</dbReference>
<evidence type="ECO:0000256" key="4">
    <source>
        <dbReference type="ARBA" id="ARBA00013712"/>
    </source>
</evidence>
<comment type="similarity">
    <text evidence="3">Belongs to the WWC family. KIBRA subfamily.</text>
</comment>
<dbReference type="Pfam" id="PF25802">
    <property type="entry name" value="WWC1"/>
    <property type="match status" value="1"/>
</dbReference>
<dbReference type="GO" id="GO:0035330">
    <property type="term" value="P:regulation of hippo signaling"/>
    <property type="evidence" value="ECO:0007669"/>
    <property type="project" value="TreeGrafter"/>
</dbReference>
<evidence type="ECO:0000256" key="8">
    <source>
        <dbReference type="ARBA" id="ARBA00022737"/>
    </source>
</evidence>
<comment type="subunit">
    <text evidence="14">Forms a complex with Mer and Ex. Interacts (via domain WW 1) with Ex (via RXPPXY motif). Interacts with Mer, Sav, Hpo and Wts.</text>
</comment>
<evidence type="ECO:0000256" key="7">
    <source>
        <dbReference type="ARBA" id="ARBA00022553"/>
    </source>
</evidence>
<evidence type="ECO:0000256" key="11">
    <source>
        <dbReference type="ARBA" id="ARBA00023136"/>
    </source>
</evidence>
<evidence type="ECO:0000256" key="15">
    <source>
        <dbReference type="SAM" id="Coils"/>
    </source>
</evidence>
<evidence type="ECO:0000259" key="17">
    <source>
        <dbReference type="PROSITE" id="PS50004"/>
    </source>
</evidence>
<evidence type="ECO:0000256" key="14">
    <source>
        <dbReference type="ARBA" id="ARBA00025969"/>
    </source>
</evidence>
<evidence type="ECO:0000256" key="13">
    <source>
        <dbReference type="ARBA" id="ARBA00024960"/>
    </source>
</evidence>
<dbReference type="SUPFAM" id="SSF49562">
    <property type="entry name" value="C2 domain (Calcium/lipid-binding domain, CaLB)"/>
    <property type="match status" value="1"/>
</dbReference>
<dbReference type="CDD" id="cd00201">
    <property type="entry name" value="WW"/>
    <property type="match status" value="2"/>
</dbReference>
<feature type="region of interest" description="Disordered" evidence="16">
    <location>
        <begin position="988"/>
        <end position="1022"/>
    </location>
</feature>
<dbReference type="Gene3D" id="2.20.70.10">
    <property type="match status" value="2"/>
</dbReference>
<dbReference type="SMART" id="SM00239">
    <property type="entry name" value="C2"/>
    <property type="match status" value="1"/>
</dbReference>
<evidence type="ECO:0000256" key="12">
    <source>
        <dbReference type="ARBA" id="ARBA00023163"/>
    </source>
</evidence>
<dbReference type="PANTHER" id="PTHR14791:SF29">
    <property type="entry name" value="PROTEIN KIBRA"/>
    <property type="match status" value="1"/>
</dbReference>
<dbReference type="InterPro" id="IPR036020">
    <property type="entry name" value="WW_dom_sf"/>
</dbReference>
<feature type="region of interest" description="Disordered" evidence="16">
    <location>
        <begin position="770"/>
        <end position="853"/>
    </location>
</feature>
<feature type="compositionally biased region" description="Acidic residues" evidence="16">
    <location>
        <begin position="821"/>
        <end position="841"/>
    </location>
</feature>
<organism evidence="19">
    <name type="scientific">Daphnia longispina</name>
    <dbReference type="NCBI Taxonomy" id="42846"/>
    <lineage>
        <taxon>Eukaryota</taxon>
        <taxon>Metazoa</taxon>
        <taxon>Ecdysozoa</taxon>
        <taxon>Arthropoda</taxon>
        <taxon>Crustacea</taxon>
        <taxon>Branchiopoda</taxon>
        <taxon>Diplostraca</taxon>
        <taxon>Cladocera</taxon>
        <taxon>Anomopoda</taxon>
        <taxon>Daphniidae</taxon>
        <taxon>Daphnia</taxon>
    </lineage>
</organism>
<dbReference type="Pfam" id="PF00397">
    <property type="entry name" value="WW"/>
    <property type="match status" value="1"/>
</dbReference>
<keyword evidence="7" id="KW-0597">Phosphoprotein</keyword>
<proteinExistence type="evidence at transcript level"/>
<dbReference type="InterPro" id="IPR035892">
    <property type="entry name" value="C2_domain_sf"/>
</dbReference>
<feature type="domain" description="WW" evidence="18">
    <location>
        <begin position="8"/>
        <end position="41"/>
    </location>
</feature>
<evidence type="ECO:0000256" key="10">
    <source>
        <dbReference type="ARBA" id="ARBA00023054"/>
    </source>
</evidence>
<reference evidence="19" key="1">
    <citation type="submission" date="2018-08" db="EMBL/GenBank/DDBJ databases">
        <authorList>
            <person name="Cornetti L."/>
        </authorList>
    </citation>
    <scope>NUCLEOTIDE SEQUENCE</scope>
    <source>
        <strain evidence="19">FI-G-95-1_INB4-1</strain>
    </source>
</reference>
<dbReference type="PROSITE" id="PS50004">
    <property type="entry name" value="C2"/>
    <property type="match status" value="1"/>
</dbReference>
<dbReference type="InterPro" id="IPR051105">
    <property type="entry name" value="WWC/KIBRA_Hippo_Reg"/>
</dbReference>
<dbReference type="GO" id="GO:0016324">
    <property type="term" value="C:apical plasma membrane"/>
    <property type="evidence" value="ECO:0007669"/>
    <property type="project" value="UniProtKB-SubCell"/>
</dbReference>